<dbReference type="PANTHER" id="PTHR22883">
    <property type="entry name" value="ZINC FINGER DHHC DOMAIN CONTAINING PROTEIN"/>
    <property type="match status" value="1"/>
</dbReference>
<dbReference type="Proteomes" id="UP000187283">
    <property type="component" value="Unassembled WGS sequence"/>
</dbReference>
<keyword evidence="5 10" id="KW-0472">Membrane</keyword>
<dbReference type="GO" id="GO:0019706">
    <property type="term" value="F:protein-cysteine S-palmitoyltransferase activity"/>
    <property type="evidence" value="ECO:0007669"/>
    <property type="project" value="UniProtKB-EC"/>
</dbReference>
<evidence type="ECO:0000256" key="3">
    <source>
        <dbReference type="ARBA" id="ARBA00022692"/>
    </source>
</evidence>
<dbReference type="GO" id="GO:0005783">
    <property type="term" value="C:endoplasmic reticulum"/>
    <property type="evidence" value="ECO:0007669"/>
    <property type="project" value="TreeGrafter"/>
</dbReference>
<sequence>MLPKPSNKLSKLLGDDFSSNRTHSVNKLDEKLDLFEFLSNDDNYPSNSSQNHHIDSYTSFHQDFIPSSQKLSQKFPYPQQNAILIETSSTPKNTGNYWFRKNSFCLPIDIKYIYLWISTLSFKALLSLPFLSLYPPFPFTPKYTTTLLKYVADFFIPSDKLLQVYSMCWHLEWFIISPLWLIFIILLLVISFYDTRDPSTINSENIRNLEYQLLWGVSPITSQSFCRLCNVNVHLSSRHCKRCNKCVIGMDHHCQWLNACIGSRNYPLFISILSLGLIILFFSTISLFSILALGFNGFFLSLPFKNLSSITIHYLIINSKYVYALFSFLYISSSLTFLLAFFLVFSLLSFQIHLIYIGKTTIDHQWSDTADFSSISRLFSKSLILSHIFFKNQNSSNIPIGPYAASSQNNAIYLIFNKSYNSIKFYSILILKRSFHSVISISTPLRNPSRYFSPIINAYKRSR</sequence>
<keyword evidence="3 10" id="KW-0812">Transmembrane</keyword>
<name>A0A1R1Y3R1_9FUNG</name>
<evidence type="ECO:0000256" key="4">
    <source>
        <dbReference type="ARBA" id="ARBA00022989"/>
    </source>
</evidence>
<reference evidence="12 13" key="1">
    <citation type="submission" date="2017-01" db="EMBL/GenBank/DDBJ databases">
        <authorList>
            <person name="Mah S.A."/>
            <person name="Swanson W.J."/>
            <person name="Moy G.W."/>
            <person name="Vacquier V.D."/>
        </authorList>
    </citation>
    <scope>NUCLEOTIDE SEQUENCE [LARGE SCALE GENOMIC DNA]</scope>
    <source>
        <strain evidence="12 13">GSMNP</strain>
    </source>
</reference>
<evidence type="ECO:0000256" key="6">
    <source>
        <dbReference type="ARBA" id="ARBA00023139"/>
    </source>
</evidence>
<keyword evidence="8 10" id="KW-0012">Acyltransferase</keyword>
<dbReference type="AlphaFoldDB" id="A0A1R1Y3R1"/>
<dbReference type="PROSITE" id="PS50216">
    <property type="entry name" value="DHHC"/>
    <property type="match status" value="1"/>
</dbReference>
<evidence type="ECO:0000256" key="5">
    <source>
        <dbReference type="ARBA" id="ARBA00023136"/>
    </source>
</evidence>
<dbReference type="OrthoDB" id="9909019at2759"/>
<feature type="transmembrane region" description="Helical" evidence="10">
    <location>
        <begin position="173"/>
        <end position="193"/>
    </location>
</feature>
<feature type="transmembrane region" description="Helical" evidence="10">
    <location>
        <begin position="113"/>
        <end position="134"/>
    </location>
</feature>
<evidence type="ECO:0000256" key="10">
    <source>
        <dbReference type="RuleBase" id="RU079119"/>
    </source>
</evidence>
<dbReference type="Pfam" id="PF01529">
    <property type="entry name" value="DHHC"/>
    <property type="match status" value="1"/>
</dbReference>
<organism evidence="12 13">
    <name type="scientific">Smittium culicis</name>
    <dbReference type="NCBI Taxonomy" id="133412"/>
    <lineage>
        <taxon>Eukaryota</taxon>
        <taxon>Fungi</taxon>
        <taxon>Fungi incertae sedis</taxon>
        <taxon>Zoopagomycota</taxon>
        <taxon>Kickxellomycotina</taxon>
        <taxon>Harpellomycetes</taxon>
        <taxon>Harpellales</taxon>
        <taxon>Legeriomycetaceae</taxon>
        <taxon>Smittium</taxon>
    </lineage>
</organism>
<feature type="transmembrane region" description="Helical" evidence="10">
    <location>
        <begin position="321"/>
        <end position="350"/>
    </location>
</feature>
<dbReference type="GO" id="GO:0006612">
    <property type="term" value="P:protein targeting to membrane"/>
    <property type="evidence" value="ECO:0007669"/>
    <property type="project" value="TreeGrafter"/>
</dbReference>
<protein>
    <recommendedName>
        <fullName evidence="10">Palmitoyltransferase</fullName>
        <ecNumber evidence="10">2.3.1.225</ecNumber>
    </recommendedName>
</protein>
<dbReference type="STRING" id="133412.A0A1R1Y3R1"/>
<keyword evidence="6" id="KW-0564">Palmitate</keyword>
<keyword evidence="13" id="KW-1185">Reference proteome</keyword>
<keyword evidence="2 10" id="KW-0808">Transferase</keyword>
<feature type="transmembrane region" description="Helical" evidence="10">
    <location>
        <begin position="268"/>
        <end position="301"/>
    </location>
</feature>
<dbReference type="EMBL" id="LSSN01001016">
    <property type="protein sequence ID" value="OMJ21394.1"/>
    <property type="molecule type" value="Genomic_DNA"/>
</dbReference>
<comment type="domain">
    <text evidence="10">The DHHC domain is required for palmitoyltransferase activity.</text>
</comment>
<comment type="catalytic activity">
    <reaction evidence="9 10">
        <text>L-cysteinyl-[protein] + hexadecanoyl-CoA = S-hexadecanoyl-L-cysteinyl-[protein] + CoA</text>
        <dbReference type="Rhea" id="RHEA:36683"/>
        <dbReference type="Rhea" id="RHEA-COMP:10131"/>
        <dbReference type="Rhea" id="RHEA-COMP:11032"/>
        <dbReference type="ChEBI" id="CHEBI:29950"/>
        <dbReference type="ChEBI" id="CHEBI:57287"/>
        <dbReference type="ChEBI" id="CHEBI:57379"/>
        <dbReference type="ChEBI" id="CHEBI:74151"/>
        <dbReference type="EC" id="2.3.1.225"/>
    </reaction>
</comment>
<dbReference type="InterPro" id="IPR039859">
    <property type="entry name" value="PFA4/ZDH16/20/ERF2-like"/>
</dbReference>
<gene>
    <name evidence="12" type="ORF">AYI70_g3511</name>
</gene>
<comment type="caution">
    <text evidence="12">The sequence shown here is derived from an EMBL/GenBank/DDBJ whole genome shotgun (WGS) entry which is preliminary data.</text>
</comment>
<evidence type="ECO:0000256" key="1">
    <source>
        <dbReference type="ARBA" id="ARBA00004141"/>
    </source>
</evidence>
<dbReference type="GO" id="GO:0005794">
    <property type="term" value="C:Golgi apparatus"/>
    <property type="evidence" value="ECO:0007669"/>
    <property type="project" value="TreeGrafter"/>
</dbReference>
<evidence type="ECO:0000313" key="13">
    <source>
        <dbReference type="Proteomes" id="UP000187283"/>
    </source>
</evidence>
<dbReference type="GO" id="GO:0016020">
    <property type="term" value="C:membrane"/>
    <property type="evidence" value="ECO:0007669"/>
    <property type="project" value="UniProtKB-SubCell"/>
</dbReference>
<evidence type="ECO:0000313" key="12">
    <source>
        <dbReference type="EMBL" id="OMJ21394.1"/>
    </source>
</evidence>
<evidence type="ECO:0000256" key="9">
    <source>
        <dbReference type="ARBA" id="ARBA00048048"/>
    </source>
</evidence>
<evidence type="ECO:0000256" key="2">
    <source>
        <dbReference type="ARBA" id="ARBA00022679"/>
    </source>
</evidence>
<evidence type="ECO:0000259" key="11">
    <source>
        <dbReference type="Pfam" id="PF01529"/>
    </source>
</evidence>
<evidence type="ECO:0000256" key="8">
    <source>
        <dbReference type="ARBA" id="ARBA00023315"/>
    </source>
</evidence>
<dbReference type="EC" id="2.3.1.225" evidence="10"/>
<accession>A0A1R1Y3R1</accession>
<keyword evidence="7" id="KW-0449">Lipoprotein</keyword>
<proteinExistence type="inferred from homology"/>
<keyword evidence="4 10" id="KW-1133">Transmembrane helix</keyword>
<comment type="similarity">
    <text evidence="10">Belongs to the DHHC palmitoyltransferase family.</text>
</comment>
<feature type="domain" description="Palmitoyltransferase DHHC" evidence="11">
    <location>
        <begin position="222"/>
        <end position="364"/>
    </location>
</feature>
<evidence type="ECO:0000256" key="7">
    <source>
        <dbReference type="ARBA" id="ARBA00023288"/>
    </source>
</evidence>
<dbReference type="InterPro" id="IPR001594">
    <property type="entry name" value="Palmitoyltrfase_DHHC"/>
</dbReference>
<comment type="subcellular location">
    <subcellularLocation>
        <location evidence="1">Membrane</location>
        <topology evidence="1">Multi-pass membrane protein</topology>
    </subcellularLocation>
</comment>